<keyword evidence="1" id="KW-0812">Transmembrane</keyword>
<dbReference type="InterPro" id="IPR025489">
    <property type="entry name" value="DUF4381"/>
</dbReference>
<evidence type="ECO:0000313" key="3">
    <source>
        <dbReference type="Proteomes" id="UP000294887"/>
    </source>
</evidence>
<gene>
    <name evidence="2" type="ORF">EV695_0705</name>
</gene>
<accession>A0A4V2P9A4</accession>
<dbReference type="EMBL" id="SMFQ01000002">
    <property type="protein sequence ID" value="TCJ88845.1"/>
    <property type="molecule type" value="Genomic_DNA"/>
</dbReference>
<dbReference type="AlphaFoldDB" id="A0A4V2P9A4"/>
<proteinExistence type="predicted"/>
<evidence type="ECO:0000256" key="1">
    <source>
        <dbReference type="SAM" id="Phobius"/>
    </source>
</evidence>
<protein>
    <submittedName>
        <fullName evidence="2">Uncharacterized protein DUF4381</fullName>
    </submittedName>
</protein>
<dbReference type="OrthoDB" id="283083at2"/>
<name>A0A4V2P9A4_9GAMM</name>
<evidence type="ECO:0000313" key="2">
    <source>
        <dbReference type="EMBL" id="TCJ88845.1"/>
    </source>
</evidence>
<keyword evidence="3" id="KW-1185">Reference proteome</keyword>
<dbReference type="RefSeq" id="WP_131904519.1">
    <property type="nucleotide sequence ID" value="NZ_BAAAFU010000008.1"/>
</dbReference>
<organism evidence="2 3">
    <name type="scientific">Cocleimonas flava</name>
    <dbReference type="NCBI Taxonomy" id="634765"/>
    <lineage>
        <taxon>Bacteria</taxon>
        <taxon>Pseudomonadati</taxon>
        <taxon>Pseudomonadota</taxon>
        <taxon>Gammaproteobacteria</taxon>
        <taxon>Thiotrichales</taxon>
        <taxon>Thiotrichaceae</taxon>
        <taxon>Cocleimonas</taxon>
    </lineage>
</organism>
<keyword evidence="1" id="KW-0472">Membrane</keyword>
<sequence>MDPQEALQLKDIHLPGSPDLWPLAMGWWLLFTLIFLALFWLFIVLRKRKRLRKRRRELLKTLSDLENKLRKDPSSETLAEVNILLRQLAVNYYPRSEIASLTGGDWLHFLDESGDTHGFSRGAGRILIEAPYQTGKVQNFNIDEFIPLVRHWVKKTAQSGGGVV</sequence>
<reference evidence="2 3" key="1">
    <citation type="submission" date="2019-03" db="EMBL/GenBank/DDBJ databases">
        <title>Genomic Encyclopedia of Type Strains, Phase IV (KMG-IV): sequencing the most valuable type-strain genomes for metagenomic binning, comparative biology and taxonomic classification.</title>
        <authorList>
            <person name="Goeker M."/>
        </authorList>
    </citation>
    <scope>NUCLEOTIDE SEQUENCE [LARGE SCALE GENOMIC DNA]</scope>
    <source>
        <strain evidence="2 3">DSM 24830</strain>
    </source>
</reference>
<dbReference type="Pfam" id="PF14316">
    <property type="entry name" value="DUF4381"/>
    <property type="match status" value="1"/>
</dbReference>
<comment type="caution">
    <text evidence="2">The sequence shown here is derived from an EMBL/GenBank/DDBJ whole genome shotgun (WGS) entry which is preliminary data.</text>
</comment>
<keyword evidence="1" id="KW-1133">Transmembrane helix</keyword>
<dbReference type="Proteomes" id="UP000294887">
    <property type="component" value="Unassembled WGS sequence"/>
</dbReference>
<feature type="transmembrane region" description="Helical" evidence="1">
    <location>
        <begin position="20"/>
        <end position="45"/>
    </location>
</feature>